<name>A0A9P8T5C8_9ASCO</name>
<feature type="region of interest" description="Disordered" evidence="1">
    <location>
        <begin position="28"/>
        <end position="47"/>
    </location>
</feature>
<evidence type="ECO:0000256" key="1">
    <source>
        <dbReference type="SAM" id="MobiDB-lite"/>
    </source>
</evidence>
<dbReference type="OrthoDB" id="4035860at2759"/>
<dbReference type="AlphaFoldDB" id="A0A9P8T5C8"/>
<organism evidence="2 3">
    <name type="scientific">Wickerhamomyces mucosus</name>
    <dbReference type="NCBI Taxonomy" id="1378264"/>
    <lineage>
        <taxon>Eukaryota</taxon>
        <taxon>Fungi</taxon>
        <taxon>Dikarya</taxon>
        <taxon>Ascomycota</taxon>
        <taxon>Saccharomycotina</taxon>
        <taxon>Saccharomycetes</taxon>
        <taxon>Phaffomycetales</taxon>
        <taxon>Wickerhamomycetaceae</taxon>
        <taxon>Wickerhamomyces</taxon>
    </lineage>
</organism>
<gene>
    <name evidence="2" type="ORF">WICMUC_005478</name>
</gene>
<proteinExistence type="predicted"/>
<feature type="region of interest" description="Disordered" evidence="1">
    <location>
        <begin position="1"/>
        <end position="20"/>
    </location>
</feature>
<evidence type="ECO:0000313" key="2">
    <source>
        <dbReference type="EMBL" id="KAH3666661.1"/>
    </source>
</evidence>
<reference evidence="2" key="1">
    <citation type="journal article" date="2021" name="Open Biol.">
        <title>Shared evolutionary footprints suggest mitochondrial oxidative damage underlies multiple complex I losses in fungi.</title>
        <authorList>
            <person name="Schikora-Tamarit M.A."/>
            <person name="Marcet-Houben M."/>
            <person name="Nosek J."/>
            <person name="Gabaldon T."/>
        </authorList>
    </citation>
    <scope>NUCLEOTIDE SEQUENCE</scope>
    <source>
        <strain evidence="2">CBS6341</strain>
    </source>
</reference>
<feature type="region of interest" description="Disordered" evidence="1">
    <location>
        <begin position="83"/>
        <end position="103"/>
    </location>
</feature>
<dbReference type="EMBL" id="JAEUBF010001406">
    <property type="protein sequence ID" value="KAH3666661.1"/>
    <property type="molecule type" value="Genomic_DNA"/>
</dbReference>
<evidence type="ECO:0000313" key="3">
    <source>
        <dbReference type="Proteomes" id="UP000769528"/>
    </source>
</evidence>
<keyword evidence="3" id="KW-1185">Reference proteome</keyword>
<dbReference type="Proteomes" id="UP000769528">
    <property type="component" value="Unassembled WGS sequence"/>
</dbReference>
<protein>
    <submittedName>
        <fullName evidence="2">Uncharacterized protein</fullName>
    </submittedName>
</protein>
<sequence>MNSSEMEESKTKRHKSGRFSWVKRLIQSRNNSNSATKPIRKTSTFNPNNSIVHSDTYNINDDFLRQPNDVDLDYNIKFTTDLKNEDNHSLPNTASTHNSIPSRTVSKSIKSHHDNSNSDNYSTLPIISLSTVSIRSSAFSEVSRPSTTGTTISDHQTVYTNSSTIAIPPASILDRNRNNFNYNERNTNRLNSFYFGNNSSNNTFLTTTSPRSIHHNDVDSISIKANFNNNET</sequence>
<reference evidence="2" key="2">
    <citation type="submission" date="2021-01" db="EMBL/GenBank/DDBJ databases">
        <authorList>
            <person name="Schikora-Tamarit M.A."/>
        </authorList>
    </citation>
    <scope>NUCLEOTIDE SEQUENCE</scope>
    <source>
        <strain evidence="2">CBS6341</strain>
    </source>
</reference>
<comment type="caution">
    <text evidence="2">The sequence shown here is derived from an EMBL/GenBank/DDBJ whole genome shotgun (WGS) entry which is preliminary data.</text>
</comment>
<feature type="compositionally biased region" description="Polar residues" evidence="1">
    <location>
        <begin position="89"/>
        <end position="103"/>
    </location>
</feature>
<accession>A0A9P8T5C8</accession>